<comment type="caution">
    <text evidence="3">The sequence shown here is derived from an EMBL/GenBank/DDBJ whole genome shotgun (WGS) entry which is preliminary data.</text>
</comment>
<evidence type="ECO:0000313" key="3">
    <source>
        <dbReference type="EMBL" id="CAK9033093.1"/>
    </source>
</evidence>
<gene>
    <name evidence="3" type="ORF">SCF082_LOCUS20339</name>
</gene>
<feature type="transmembrane region" description="Helical" evidence="2">
    <location>
        <begin position="43"/>
        <end position="67"/>
    </location>
</feature>
<reference evidence="3 4" key="1">
    <citation type="submission" date="2024-02" db="EMBL/GenBank/DDBJ databases">
        <authorList>
            <person name="Chen Y."/>
            <person name="Shah S."/>
            <person name="Dougan E. K."/>
            <person name="Thang M."/>
            <person name="Chan C."/>
        </authorList>
    </citation>
    <scope>NUCLEOTIDE SEQUENCE [LARGE SCALE GENOMIC DNA]</scope>
</reference>
<feature type="compositionally biased region" description="Pro residues" evidence="1">
    <location>
        <begin position="185"/>
        <end position="195"/>
    </location>
</feature>
<accession>A0ABP0L3H7</accession>
<feature type="region of interest" description="Disordered" evidence="1">
    <location>
        <begin position="130"/>
        <end position="236"/>
    </location>
</feature>
<feature type="compositionally biased region" description="Polar residues" evidence="1">
    <location>
        <begin position="150"/>
        <end position="163"/>
    </location>
</feature>
<keyword evidence="2" id="KW-1133">Transmembrane helix</keyword>
<dbReference type="EMBL" id="CAXAMM010014169">
    <property type="protein sequence ID" value="CAK9033093.1"/>
    <property type="molecule type" value="Genomic_DNA"/>
</dbReference>
<sequence length="475" mass="52887">GFRGSLPCVAPTWAFWARSIPVPIGSSPTSGSMPCAGIDELHVLTFFSGVVVTVGLAACIHYILVWFRRSRPKEGWDPEQGHSPGQGSNAFISTMCHKFQMVLELEIRKGSTAQELEERLHSILKLAEAPTKSVQEVETDERAQLPSKASIDTRTPSSSNRSGSTDRDGEDLPGLVAPPDKPGKEPMPPPLPPANLEPLRAEACQGSGPPKQFGPTDRQSCSPDPPEKCYAANEEESQRNSLFTLQRVLSKRDAQTTELHRQLRETRQQLWQQTAEARAATARLHAYLADESRAPHEQAEAILRLQHEVKDLSSQLAEARQQEQQWATIASRQRIFFRQSEVLAQEGLQILRRHPAGEIFLAPPPVVLDDDESQDERMWDVGSSHCNPYCVDSWPFEPNVLAAKASVQPNLNQWDEGQEDDDDYDIDEDPDPHWHYDSQEDVSLDPEPHLSKAPIGRIDLPPLTVPVRDASARSL</sequence>
<keyword evidence="2" id="KW-0812">Transmembrane</keyword>
<feature type="non-terminal residue" evidence="3">
    <location>
        <position position="1"/>
    </location>
</feature>
<name>A0ABP0L3H7_9DINO</name>
<keyword evidence="2" id="KW-0472">Membrane</keyword>
<proteinExistence type="predicted"/>
<protein>
    <submittedName>
        <fullName evidence="3">Uncharacterized protein</fullName>
    </submittedName>
</protein>
<dbReference type="Proteomes" id="UP001642464">
    <property type="component" value="Unassembled WGS sequence"/>
</dbReference>
<evidence type="ECO:0000313" key="4">
    <source>
        <dbReference type="Proteomes" id="UP001642464"/>
    </source>
</evidence>
<evidence type="ECO:0000256" key="2">
    <source>
        <dbReference type="SAM" id="Phobius"/>
    </source>
</evidence>
<feature type="region of interest" description="Disordered" evidence="1">
    <location>
        <begin position="408"/>
        <end position="475"/>
    </location>
</feature>
<feature type="compositionally biased region" description="Acidic residues" evidence="1">
    <location>
        <begin position="416"/>
        <end position="430"/>
    </location>
</feature>
<keyword evidence="4" id="KW-1185">Reference proteome</keyword>
<organism evidence="3 4">
    <name type="scientific">Durusdinium trenchii</name>
    <dbReference type="NCBI Taxonomy" id="1381693"/>
    <lineage>
        <taxon>Eukaryota</taxon>
        <taxon>Sar</taxon>
        <taxon>Alveolata</taxon>
        <taxon>Dinophyceae</taxon>
        <taxon>Suessiales</taxon>
        <taxon>Symbiodiniaceae</taxon>
        <taxon>Durusdinium</taxon>
    </lineage>
</organism>
<evidence type="ECO:0000256" key="1">
    <source>
        <dbReference type="SAM" id="MobiDB-lite"/>
    </source>
</evidence>